<organism evidence="2 3">
    <name type="scientific">Niveomyces insectorum RCEF 264</name>
    <dbReference type="NCBI Taxonomy" id="1081102"/>
    <lineage>
        <taxon>Eukaryota</taxon>
        <taxon>Fungi</taxon>
        <taxon>Dikarya</taxon>
        <taxon>Ascomycota</taxon>
        <taxon>Pezizomycotina</taxon>
        <taxon>Sordariomycetes</taxon>
        <taxon>Hypocreomycetidae</taxon>
        <taxon>Hypocreales</taxon>
        <taxon>Cordycipitaceae</taxon>
        <taxon>Niveomyces</taxon>
    </lineage>
</organism>
<dbReference type="EMBL" id="AZHD01000010">
    <property type="protein sequence ID" value="OAA59631.1"/>
    <property type="molecule type" value="Genomic_DNA"/>
</dbReference>
<evidence type="ECO:0000256" key="1">
    <source>
        <dbReference type="SAM" id="MobiDB-lite"/>
    </source>
</evidence>
<proteinExistence type="predicted"/>
<evidence type="ECO:0000313" key="3">
    <source>
        <dbReference type="Proteomes" id="UP000076874"/>
    </source>
</evidence>
<gene>
    <name evidence="2" type="ORF">SPI_05829</name>
</gene>
<feature type="region of interest" description="Disordered" evidence="1">
    <location>
        <begin position="1"/>
        <end position="40"/>
    </location>
</feature>
<protein>
    <submittedName>
        <fullName evidence="2">Uncharacterized protein</fullName>
    </submittedName>
</protein>
<dbReference type="AlphaFoldDB" id="A0A167SHD8"/>
<evidence type="ECO:0000313" key="2">
    <source>
        <dbReference type="EMBL" id="OAA59631.1"/>
    </source>
</evidence>
<sequence>MGRVGWPGLDRGGNEDNEDEDGDTAAVRSGDDNNVWTTGPSHAVVRDSWDLHGTATAQDNASPAHRTDPAKSQLLYAGCRLVRKRLPPIDESVEAEA</sequence>
<comment type="caution">
    <text evidence="2">The sequence shown here is derived from an EMBL/GenBank/DDBJ whole genome shotgun (WGS) entry which is preliminary data.</text>
</comment>
<keyword evidence="3" id="KW-1185">Reference proteome</keyword>
<reference evidence="2 3" key="1">
    <citation type="journal article" date="2016" name="Genome Biol. Evol.">
        <title>Divergent and convergent evolution of fungal pathogenicity.</title>
        <authorList>
            <person name="Shang Y."/>
            <person name="Xiao G."/>
            <person name="Zheng P."/>
            <person name="Cen K."/>
            <person name="Zhan S."/>
            <person name="Wang C."/>
        </authorList>
    </citation>
    <scope>NUCLEOTIDE SEQUENCE [LARGE SCALE GENOMIC DNA]</scope>
    <source>
        <strain evidence="2 3">RCEF 264</strain>
    </source>
</reference>
<dbReference type="Proteomes" id="UP000076874">
    <property type="component" value="Unassembled WGS sequence"/>
</dbReference>
<accession>A0A167SHD8</accession>
<name>A0A167SHD8_9HYPO</name>